<dbReference type="InterPro" id="IPR011335">
    <property type="entry name" value="Restrct_endonuc-II-like"/>
</dbReference>
<dbReference type="PANTHER" id="PTHR35400:SF3">
    <property type="entry name" value="SLL1072 PROTEIN"/>
    <property type="match status" value="1"/>
</dbReference>
<keyword evidence="2" id="KW-0378">Hydrolase</keyword>
<gene>
    <name evidence="2" type="ORF">OG469_09070</name>
</gene>
<dbReference type="RefSeq" id="WP_329499707.1">
    <property type="nucleotide sequence ID" value="NZ_CP108460.1"/>
</dbReference>
<reference evidence="2 3" key="1">
    <citation type="submission" date="2022-10" db="EMBL/GenBank/DDBJ databases">
        <title>The complete genomes of actinobacterial strains from the NBC collection.</title>
        <authorList>
            <person name="Joergensen T.S."/>
            <person name="Alvarez Arevalo M."/>
            <person name="Sterndorff E.B."/>
            <person name="Faurdal D."/>
            <person name="Vuksanovic O."/>
            <person name="Mourched A.-S."/>
            <person name="Charusanti P."/>
            <person name="Shaw S."/>
            <person name="Blin K."/>
            <person name="Weber T."/>
        </authorList>
    </citation>
    <scope>NUCLEOTIDE SEQUENCE [LARGE SCALE GENOMIC DNA]</scope>
    <source>
        <strain evidence="2 3">NBC_01247</strain>
    </source>
</reference>
<accession>A0ABZ1W4E6</accession>
<keyword evidence="3" id="KW-1185">Reference proteome</keyword>
<name>A0ABZ1W4E6_9ACTN</name>
<organism evidence="2 3">
    <name type="scientific">Kitasatospora herbaricolor</name>
    <dbReference type="NCBI Taxonomy" id="68217"/>
    <lineage>
        <taxon>Bacteria</taxon>
        <taxon>Bacillati</taxon>
        <taxon>Actinomycetota</taxon>
        <taxon>Actinomycetes</taxon>
        <taxon>Kitasatosporales</taxon>
        <taxon>Streptomycetaceae</taxon>
        <taxon>Kitasatospora</taxon>
    </lineage>
</organism>
<dbReference type="CDD" id="cd06260">
    <property type="entry name" value="DUF820-like"/>
    <property type="match status" value="1"/>
</dbReference>
<feature type="domain" description="Putative restriction endonuclease" evidence="1">
    <location>
        <begin position="28"/>
        <end position="183"/>
    </location>
</feature>
<keyword evidence="2" id="KW-0540">Nuclease</keyword>
<keyword evidence="2" id="KW-0255">Endonuclease</keyword>
<dbReference type="InterPro" id="IPR008538">
    <property type="entry name" value="Uma2"/>
</dbReference>
<evidence type="ECO:0000313" key="3">
    <source>
        <dbReference type="Proteomes" id="UP001432014"/>
    </source>
</evidence>
<evidence type="ECO:0000259" key="1">
    <source>
        <dbReference type="Pfam" id="PF05685"/>
    </source>
</evidence>
<dbReference type="Gene3D" id="3.90.1570.10">
    <property type="entry name" value="tt1808, chain A"/>
    <property type="match status" value="1"/>
</dbReference>
<proteinExistence type="predicted"/>
<dbReference type="InterPro" id="IPR012296">
    <property type="entry name" value="Nuclease_put_TT1808"/>
</dbReference>
<dbReference type="Proteomes" id="UP001432014">
    <property type="component" value="Chromosome"/>
</dbReference>
<dbReference type="SUPFAM" id="SSF52980">
    <property type="entry name" value="Restriction endonuclease-like"/>
    <property type="match status" value="1"/>
</dbReference>
<sequence length="198" mass="21130">MSAAAVEQPFEQPTLLEAADLIADQLVGYRVEIIGSQIAVTPAPSASHSRSLTNIMLPFLAAGLHGEETQVLQAVGIWLPDGPFDYAVPDLAVVDGDVDEHHAGNNCYDPGVFRLVLEVTSTNHVHDLKVKPAVYASAGVPVYVIVDRKNRKVMVLTEPADGEYRVHAVHHPGQSFELPASVGAPVTLSVDTVLGPEK</sequence>
<dbReference type="GO" id="GO:0004519">
    <property type="term" value="F:endonuclease activity"/>
    <property type="evidence" value="ECO:0007669"/>
    <property type="project" value="UniProtKB-KW"/>
</dbReference>
<dbReference type="EMBL" id="CP108482">
    <property type="protein sequence ID" value="WUS55649.1"/>
    <property type="molecule type" value="Genomic_DNA"/>
</dbReference>
<evidence type="ECO:0000313" key="2">
    <source>
        <dbReference type="EMBL" id="WUS55649.1"/>
    </source>
</evidence>
<protein>
    <submittedName>
        <fullName evidence="2">Uma2 family endonuclease</fullName>
    </submittedName>
</protein>
<dbReference type="Pfam" id="PF05685">
    <property type="entry name" value="Uma2"/>
    <property type="match status" value="1"/>
</dbReference>
<dbReference type="PANTHER" id="PTHR35400">
    <property type="entry name" value="SLR1083 PROTEIN"/>
    <property type="match status" value="1"/>
</dbReference>